<keyword evidence="2" id="KW-1185">Reference proteome</keyword>
<accession>A0A163BUR6</accession>
<name>A0A163BUR6_DIDRA</name>
<protein>
    <submittedName>
        <fullName evidence="1">Uncharacterized protein</fullName>
    </submittedName>
</protein>
<organism evidence="1 2">
    <name type="scientific">Didymella rabiei</name>
    <name type="common">Chickpea ascochyta blight fungus</name>
    <name type="synonym">Mycosphaerella rabiei</name>
    <dbReference type="NCBI Taxonomy" id="5454"/>
    <lineage>
        <taxon>Eukaryota</taxon>
        <taxon>Fungi</taxon>
        <taxon>Dikarya</taxon>
        <taxon>Ascomycota</taxon>
        <taxon>Pezizomycotina</taxon>
        <taxon>Dothideomycetes</taxon>
        <taxon>Pleosporomycetidae</taxon>
        <taxon>Pleosporales</taxon>
        <taxon>Pleosporineae</taxon>
        <taxon>Didymellaceae</taxon>
        <taxon>Ascochyta</taxon>
    </lineage>
</organism>
<reference evidence="1 2" key="1">
    <citation type="journal article" date="2016" name="Sci. Rep.">
        <title>Draft genome sequencing and secretome analysis of fungal phytopathogen Ascochyta rabiei provides insight into the necrotrophic effector repertoire.</title>
        <authorList>
            <person name="Verma S."/>
            <person name="Gazara R.K."/>
            <person name="Nizam S."/>
            <person name="Parween S."/>
            <person name="Chattopadhyay D."/>
            <person name="Verma P.K."/>
        </authorList>
    </citation>
    <scope>NUCLEOTIDE SEQUENCE [LARGE SCALE GENOMIC DNA]</scope>
    <source>
        <strain evidence="1 2">ArDII</strain>
    </source>
</reference>
<gene>
    <name evidence="1" type="ORF">ST47_g6854</name>
</gene>
<comment type="caution">
    <text evidence="1">The sequence shown here is derived from an EMBL/GenBank/DDBJ whole genome shotgun (WGS) entry which is preliminary data.</text>
</comment>
<dbReference type="OrthoDB" id="5378430at2759"/>
<dbReference type="STRING" id="5454.A0A163BUR6"/>
<dbReference type="AlphaFoldDB" id="A0A163BUR6"/>
<evidence type="ECO:0000313" key="1">
    <source>
        <dbReference type="EMBL" id="KZM22008.1"/>
    </source>
</evidence>
<evidence type="ECO:0000313" key="2">
    <source>
        <dbReference type="Proteomes" id="UP000076837"/>
    </source>
</evidence>
<dbReference type="EMBL" id="JYNV01000229">
    <property type="protein sequence ID" value="KZM22008.1"/>
    <property type="molecule type" value="Genomic_DNA"/>
</dbReference>
<proteinExistence type="predicted"/>
<sequence>MDSSSTPLFATLCVIFIISVPVQFISPIITGAVSWIPKLAMSPSQPVNVTHPGDTPGWTYHRDYENSRFYEVMQALAHSSLATTANFSDSSRHISRRRIPSLQGFPANSSVQEVIMPYLNIESLEWLQSLDEILPHMDLFKNVTSNDTFKLSIIPSERMNPYFHGGDPGRVTIAFAEEWSLKGSYPAAKVVRGEHYVVVSTNGRQKCGDPKSDDPFGRLNGLYHLDARTGTSRFNNWHDPSCYVIARMEYSAGIVICRDCRLGTGGIVETTLQDESVVIADPLAEQALRMMPDVLALMSVSHSWRNWMQPGNLDDYTKGMLSVAYQASWNSMANVWSNDTTMRRTALSLPFPALTASITTWRVWTWLAMNCLLTVSGVIVAILQKQAFAKTVRNPELSLLLLDTKQLIEKSAPGLCNAVQVDKEDTDLRMRLQFQEGHESSHQHPYIEVQNSTYRRIAQDCSFDTLVY</sequence>
<dbReference type="Proteomes" id="UP000076837">
    <property type="component" value="Unassembled WGS sequence"/>
</dbReference>